<proteinExistence type="predicted"/>
<dbReference type="OrthoDB" id="3871620at2"/>
<evidence type="ECO:0000313" key="1">
    <source>
        <dbReference type="EMBL" id="SHJ31733.1"/>
    </source>
</evidence>
<organism evidence="1 2">
    <name type="scientific">Nocardiopsis flavescens</name>
    <dbReference type="NCBI Taxonomy" id="758803"/>
    <lineage>
        <taxon>Bacteria</taxon>
        <taxon>Bacillati</taxon>
        <taxon>Actinomycetota</taxon>
        <taxon>Actinomycetes</taxon>
        <taxon>Streptosporangiales</taxon>
        <taxon>Nocardiopsidaceae</taxon>
        <taxon>Nocardiopsis</taxon>
    </lineage>
</organism>
<evidence type="ECO:0000313" key="2">
    <source>
        <dbReference type="Proteomes" id="UP000184452"/>
    </source>
</evidence>
<dbReference type="STRING" id="758803.SAMN05421803_10571"/>
<dbReference type="RefSeq" id="WP_073378457.1">
    <property type="nucleotide sequence ID" value="NZ_FQZK01000005.1"/>
</dbReference>
<dbReference type="EMBL" id="FQZK01000005">
    <property type="protein sequence ID" value="SHJ31733.1"/>
    <property type="molecule type" value="Genomic_DNA"/>
</dbReference>
<keyword evidence="2" id="KW-1185">Reference proteome</keyword>
<reference evidence="1 2" key="1">
    <citation type="submission" date="2016-11" db="EMBL/GenBank/DDBJ databases">
        <authorList>
            <person name="Jaros S."/>
            <person name="Januszkiewicz K."/>
            <person name="Wedrychowicz H."/>
        </authorList>
    </citation>
    <scope>NUCLEOTIDE SEQUENCE [LARGE SCALE GENOMIC DNA]</scope>
    <source>
        <strain evidence="1 2">CGMCC 4.5723</strain>
    </source>
</reference>
<dbReference type="Proteomes" id="UP000184452">
    <property type="component" value="Unassembled WGS sequence"/>
</dbReference>
<name>A0A1M6IBE7_9ACTN</name>
<protein>
    <submittedName>
        <fullName evidence="1">Uncharacterized protein</fullName>
    </submittedName>
</protein>
<sequence length="141" mass="15486">MGVSLYYSAERGTPLTADERAAVERLASAGEDSLREEALELFPVWHASGEVPREYRSPAEVFEGLYLYADDHLSAGQVLAGSSKMPPAACGGEPLLAQLRHYLDALTLMRRALPDARWHVHAEEVEIPWTEDGYTLGDATT</sequence>
<accession>A0A1M6IBE7</accession>
<gene>
    <name evidence="1" type="ORF">SAMN05421803_10571</name>
</gene>
<dbReference type="AlphaFoldDB" id="A0A1M6IBE7"/>